<feature type="chain" id="PRO_5037207789" description="PepSY domain-containing protein" evidence="2">
    <location>
        <begin position="25"/>
        <end position="149"/>
    </location>
</feature>
<accession>A0A940RZU7</accession>
<comment type="caution">
    <text evidence="3">The sequence shown here is derived from an EMBL/GenBank/DDBJ whole genome shotgun (WGS) entry which is preliminary data.</text>
</comment>
<name>A0A940RZU7_9RHOB</name>
<keyword evidence="4" id="KW-1185">Reference proteome</keyword>
<protein>
    <recommendedName>
        <fullName evidence="5">PepSY domain-containing protein</fullName>
    </recommendedName>
</protein>
<evidence type="ECO:0008006" key="5">
    <source>
        <dbReference type="Google" id="ProtNLM"/>
    </source>
</evidence>
<reference evidence="3" key="1">
    <citation type="submission" date="2021-03" db="EMBL/GenBank/DDBJ databases">
        <title>Sagittula salina sp. nov. strain M10.9X isolated from the marine waste.</title>
        <authorList>
            <person name="Satari L."/>
            <person name="Molina-Menor E."/>
            <person name="Vidal-Verdu A."/>
            <person name="Pascual J."/>
            <person name="Pereto J."/>
            <person name="Porcar M."/>
        </authorList>
    </citation>
    <scope>NUCLEOTIDE SEQUENCE</scope>
    <source>
        <strain evidence="3">M10.9X</strain>
    </source>
</reference>
<evidence type="ECO:0000313" key="3">
    <source>
        <dbReference type="EMBL" id="MBP0481367.1"/>
    </source>
</evidence>
<proteinExistence type="predicted"/>
<keyword evidence="2" id="KW-0732">Signal</keyword>
<feature type="region of interest" description="Disordered" evidence="1">
    <location>
        <begin position="70"/>
        <end position="149"/>
    </location>
</feature>
<evidence type="ECO:0000256" key="2">
    <source>
        <dbReference type="SAM" id="SignalP"/>
    </source>
</evidence>
<feature type="signal peptide" evidence="2">
    <location>
        <begin position="1"/>
        <end position="24"/>
    </location>
</feature>
<dbReference type="AlphaFoldDB" id="A0A940RZU7"/>
<dbReference type="Proteomes" id="UP000675940">
    <property type="component" value="Unassembled WGS sequence"/>
</dbReference>
<sequence>MAGRFPFPRLCAVALMLAGQGASAQSALDTVVDQLETQRYEEIEIRRTFLGRIRINATGQGRAREIVINPSTGAILRDYTSTDRPATDDSGTTPGRPEPRAKGDHRAVPPDLDDHPEPRDRDDRPDPDDRPDRDDRGAALAPPAGTPGA</sequence>
<organism evidence="3 4">
    <name type="scientific">Sagittula salina</name>
    <dbReference type="NCBI Taxonomy" id="2820268"/>
    <lineage>
        <taxon>Bacteria</taxon>
        <taxon>Pseudomonadati</taxon>
        <taxon>Pseudomonadota</taxon>
        <taxon>Alphaproteobacteria</taxon>
        <taxon>Rhodobacterales</taxon>
        <taxon>Roseobacteraceae</taxon>
        <taxon>Sagittula</taxon>
    </lineage>
</organism>
<evidence type="ECO:0000256" key="1">
    <source>
        <dbReference type="SAM" id="MobiDB-lite"/>
    </source>
</evidence>
<gene>
    <name evidence="3" type="ORF">J5474_02530</name>
</gene>
<dbReference type="EMBL" id="JAGISH010000001">
    <property type="protein sequence ID" value="MBP0481367.1"/>
    <property type="molecule type" value="Genomic_DNA"/>
</dbReference>
<feature type="compositionally biased region" description="Basic and acidic residues" evidence="1">
    <location>
        <begin position="97"/>
        <end position="137"/>
    </location>
</feature>
<evidence type="ECO:0000313" key="4">
    <source>
        <dbReference type="Proteomes" id="UP000675940"/>
    </source>
</evidence>
<dbReference type="RefSeq" id="WP_209358992.1">
    <property type="nucleotide sequence ID" value="NZ_JAGISH010000001.1"/>
</dbReference>